<feature type="domain" description="Glycoside hydrolase family 9" evidence="10">
    <location>
        <begin position="42"/>
        <end position="83"/>
    </location>
</feature>
<feature type="transmembrane region" description="Helical" evidence="9">
    <location>
        <begin position="62"/>
        <end position="83"/>
    </location>
</feature>
<dbReference type="AlphaFoldDB" id="A0A835D9V3"/>
<keyword evidence="5" id="KW-0136">Cellulose degradation</keyword>
<gene>
    <name evidence="11" type="ORF">HHK36_019224</name>
</gene>
<keyword evidence="12" id="KW-1185">Reference proteome</keyword>
<evidence type="ECO:0000256" key="1">
    <source>
        <dbReference type="ARBA" id="ARBA00000966"/>
    </source>
</evidence>
<evidence type="ECO:0000256" key="2">
    <source>
        <dbReference type="ARBA" id="ARBA00007072"/>
    </source>
</evidence>
<evidence type="ECO:0000313" key="11">
    <source>
        <dbReference type="EMBL" id="KAF8395281.1"/>
    </source>
</evidence>
<dbReference type="EC" id="3.2.1.4" evidence="3"/>
<keyword evidence="9" id="KW-0812">Transmembrane</keyword>
<keyword evidence="8" id="KW-0624">Polysaccharide degradation</keyword>
<evidence type="ECO:0000313" key="12">
    <source>
        <dbReference type="Proteomes" id="UP000655225"/>
    </source>
</evidence>
<comment type="catalytic activity">
    <reaction evidence="1">
        <text>Endohydrolysis of (1-&gt;4)-beta-D-glucosidic linkages in cellulose, lichenin and cereal beta-D-glucans.</text>
        <dbReference type="EC" id="3.2.1.4"/>
    </reaction>
</comment>
<proteinExistence type="inferred from homology"/>
<keyword evidence="9" id="KW-1133">Transmembrane helix</keyword>
<dbReference type="EMBL" id="JABCRI010000013">
    <property type="protein sequence ID" value="KAF8395281.1"/>
    <property type="molecule type" value="Genomic_DNA"/>
</dbReference>
<dbReference type="SUPFAM" id="SSF48208">
    <property type="entry name" value="Six-hairpin glycosidases"/>
    <property type="match status" value="1"/>
</dbReference>
<dbReference type="InterPro" id="IPR012341">
    <property type="entry name" value="6hp_glycosidase-like_sf"/>
</dbReference>
<name>A0A835D9V3_TETSI</name>
<evidence type="ECO:0000256" key="9">
    <source>
        <dbReference type="SAM" id="Phobius"/>
    </source>
</evidence>
<evidence type="ECO:0000256" key="5">
    <source>
        <dbReference type="ARBA" id="ARBA00023001"/>
    </source>
</evidence>
<dbReference type="PANTHER" id="PTHR22298">
    <property type="entry name" value="ENDO-1,4-BETA-GLUCANASE"/>
    <property type="match status" value="1"/>
</dbReference>
<evidence type="ECO:0000256" key="6">
    <source>
        <dbReference type="ARBA" id="ARBA00023277"/>
    </source>
</evidence>
<evidence type="ECO:0000256" key="3">
    <source>
        <dbReference type="ARBA" id="ARBA00012601"/>
    </source>
</evidence>
<reference evidence="11 12" key="1">
    <citation type="submission" date="2020-04" db="EMBL/GenBank/DDBJ databases">
        <title>Plant Genome Project.</title>
        <authorList>
            <person name="Zhang R.-G."/>
        </authorList>
    </citation>
    <scope>NUCLEOTIDE SEQUENCE [LARGE SCALE GENOMIC DNA]</scope>
    <source>
        <strain evidence="11">YNK0</strain>
        <tissue evidence="11">Leaf</tissue>
    </source>
</reference>
<dbReference type="GO" id="GO:0008810">
    <property type="term" value="F:cellulase activity"/>
    <property type="evidence" value="ECO:0007669"/>
    <property type="project" value="UniProtKB-EC"/>
</dbReference>
<comment type="caution">
    <text evidence="11">The sequence shown here is derived from an EMBL/GenBank/DDBJ whole genome shotgun (WGS) entry which is preliminary data.</text>
</comment>
<organism evidence="11 12">
    <name type="scientific">Tetracentron sinense</name>
    <name type="common">Spur-leaf</name>
    <dbReference type="NCBI Taxonomy" id="13715"/>
    <lineage>
        <taxon>Eukaryota</taxon>
        <taxon>Viridiplantae</taxon>
        <taxon>Streptophyta</taxon>
        <taxon>Embryophyta</taxon>
        <taxon>Tracheophyta</taxon>
        <taxon>Spermatophyta</taxon>
        <taxon>Magnoliopsida</taxon>
        <taxon>Trochodendrales</taxon>
        <taxon>Trochodendraceae</taxon>
        <taxon>Tetracentron</taxon>
    </lineage>
</organism>
<evidence type="ECO:0000256" key="4">
    <source>
        <dbReference type="ARBA" id="ARBA00022801"/>
    </source>
</evidence>
<protein>
    <recommendedName>
        <fullName evidence="3">cellulase</fullName>
        <ecNumber evidence="3">3.2.1.4</ecNumber>
    </recommendedName>
</protein>
<dbReference type="OrthoDB" id="1737972at2759"/>
<evidence type="ECO:0000256" key="8">
    <source>
        <dbReference type="ARBA" id="ARBA00023326"/>
    </source>
</evidence>
<dbReference type="InterPro" id="IPR001701">
    <property type="entry name" value="Glyco_hydro_9"/>
</dbReference>
<keyword evidence="7" id="KW-0326">Glycosidase</keyword>
<dbReference type="Pfam" id="PF00759">
    <property type="entry name" value="Glyco_hydro_9"/>
    <property type="match status" value="1"/>
</dbReference>
<comment type="similarity">
    <text evidence="2">Belongs to the glycosyl hydrolase 9 (cellulase E) family.</text>
</comment>
<dbReference type="Gene3D" id="1.50.10.10">
    <property type="match status" value="1"/>
</dbReference>
<dbReference type="GO" id="GO:0030245">
    <property type="term" value="P:cellulose catabolic process"/>
    <property type="evidence" value="ECO:0007669"/>
    <property type="project" value="UniProtKB-KW"/>
</dbReference>
<keyword evidence="4" id="KW-0378">Hydrolase</keyword>
<evidence type="ECO:0000256" key="7">
    <source>
        <dbReference type="ARBA" id="ARBA00023295"/>
    </source>
</evidence>
<keyword evidence="6" id="KW-0119">Carbohydrate metabolism</keyword>
<keyword evidence="9" id="KW-0472">Membrane</keyword>
<sequence>MALSTSTHCSRRPESGAPSNVLYRELWHAWAGLLITVPLKGGVQMQVDLGGGYYYAGNYVKFGFPTAFTTTMLSWSVIEFAWLMKGKDLGARIWK</sequence>
<dbReference type="InterPro" id="IPR008928">
    <property type="entry name" value="6-hairpin_glycosidase_sf"/>
</dbReference>
<accession>A0A835D9V3</accession>
<dbReference type="Proteomes" id="UP000655225">
    <property type="component" value="Unassembled WGS sequence"/>
</dbReference>
<evidence type="ECO:0000259" key="10">
    <source>
        <dbReference type="Pfam" id="PF00759"/>
    </source>
</evidence>